<name>A0AA39XL90_9PEZI</name>
<sequence>MATDTESKLHELPTEIIEQIARSLSLADLTNFRLTCRDVASRTNGPTFRSYFETRTTDLSAASLDRLAAISTSANFKSSIKKLTVLATIYDNVNAETIKSRAGEDLGPEEISAAASWIQKMQREQEKQSADGNAAVIDQLAVILKNADRLETVDLSAAFIPGPNQSMAASSAPYEALPSVWRRLSQVLSIATAAMTQSNVRPTTPRIYPKWCCGAEARSITRLMSALGTDKLAAVAASVRSFALTFTPTIMSAGEMAPPSAFDDLRSWRYTDGDPIAMLDDNFEGVPALLQLMPQLKSLDLAMYNTLEGDTLEYDRIMTDIARHIHFPDLQQCALRGLRTKKADLLRFLANHASSICRLELRHVALADRLAETGESCWHAVFPFISSMPKIEFLRLSGLIDEEMMVNLAPVGTLEQLIGEMPSWNDLEYRRGVSIEWEFGYLVSEREFDAEGMQKGLVYDREWLGTELNIGAATPWTEARRFGVSALRFSGGYVH</sequence>
<dbReference type="AlphaFoldDB" id="A0AA39XL90"/>
<dbReference type="PROSITE" id="PS50181">
    <property type="entry name" value="FBOX"/>
    <property type="match status" value="1"/>
</dbReference>
<dbReference type="InterPro" id="IPR001810">
    <property type="entry name" value="F-box_dom"/>
</dbReference>
<proteinExistence type="predicted"/>
<evidence type="ECO:0000313" key="2">
    <source>
        <dbReference type="EMBL" id="KAK0636089.1"/>
    </source>
</evidence>
<reference evidence="2" key="1">
    <citation type="submission" date="2023-06" db="EMBL/GenBank/DDBJ databases">
        <title>Genome-scale phylogeny and comparative genomics of the fungal order Sordariales.</title>
        <authorList>
            <consortium name="Lawrence Berkeley National Laboratory"/>
            <person name="Hensen N."/>
            <person name="Bonometti L."/>
            <person name="Westerberg I."/>
            <person name="Brannstrom I.O."/>
            <person name="Guillou S."/>
            <person name="Cros-Aarteil S."/>
            <person name="Calhoun S."/>
            <person name="Haridas S."/>
            <person name="Kuo A."/>
            <person name="Mondo S."/>
            <person name="Pangilinan J."/>
            <person name="Riley R."/>
            <person name="LaButti K."/>
            <person name="Andreopoulos B."/>
            <person name="Lipzen A."/>
            <person name="Chen C."/>
            <person name="Yanf M."/>
            <person name="Daum C."/>
            <person name="Ng V."/>
            <person name="Clum A."/>
            <person name="Steindorff A."/>
            <person name="Ohm R."/>
            <person name="Martin F."/>
            <person name="Silar P."/>
            <person name="Natvig D."/>
            <person name="Lalanne C."/>
            <person name="Gautier V."/>
            <person name="Ament-velasquez S.L."/>
            <person name="Kruys A."/>
            <person name="Hutchinson M.I."/>
            <person name="Powell A.J."/>
            <person name="Barry K."/>
            <person name="Miller A.N."/>
            <person name="Grigoriev I.V."/>
            <person name="Debuchy R."/>
            <person name="Gladieux P."/>
            <person name="Thoren M.H."/>
            <person name="Johannesson H."/>
        </authorList>
    </citation>
    <scope>NUCLEOTIDE SEQUENCE</scope>
    <source>
        <strain evidence="2">SMH3391-2</strain>
    </source>
</reference>
<dbReference type="SUPFAM" id="SSF81383">
    <property type="entry name" value="F-box domain"/>
    <property type="match status" value="1"/>
</dbReference>
<dbReference type="EMBL" id="JAULSR010000001">
    <property type="protein sequence ID" value="KAK0636089.1"/>
    <property type="molecule type" value="Genomic_DNA"/>
</dbReference>
<feature type="domain" description="F-box" evidence="1">
    <location>
        <begin position="6"/>
        <end position="51"/>
    </location>
</feature>
<keyword evidence="3" id="KW-1185">Reference proteome</keyword>
<dbReference type="InterPro" id="IPR032675">
    <property type="entry name" value="LRR_dom_sf"/>
</dbReference>
<dbReference type="Proteomes" id="UP001174934">
    <property type="component" value="Unassembled WGS sequence"/>
</dbReference>
<dbReference type="InterPro" id="IPR036047">
    <property type="entry name" value="F-box-like_dom_sf"/>
</dbReference>
<accession>A0AA39XL90</accession>
<protein>
    <recommendedName>
        <fullName evidence="1">F-box domain-containing protein</fullName>
    </recommendedName>
</protein>
<evidence type="ECO:0000313" key="3">
    <source>
        <dbReference type="Proteomes" id="UP001174934"/>
    </source>
</evidence>
<dbReference type="CDD" id="cd09917">
    <property type="entry name" value="F-box_SF"/>
    <property type="match status" value="1"/>
</dbReference>
<gene>
    <name evidence="2" type="ORF">B0T17DRAFT_67629</name>
</gene>
<dbReference type="Pfam" id="PF00646">
    <property type="entry name" value="F-box"/>
    <property type="match status" value="1"/>
</dbReference>
<dbReference type="Gene3D" id="3.80.10.10">
    <property type="entry name" value="Ribonuclease Inhibitor"/>
    <property type="match status" value="1"/>
</dbReference>
<comment type="caution">
    <text evidence="2">The sequence shown here is derived from an EMBL/GenBank/DDBJ whole genome shotgun (WGS) entry which is preliminary data.</text>
</comment>
<evidence type="ECO:0000259" key="1">
    <source>
        <dbReference type="PROSITE" id="PS50181"/>
    </source>
</evidence>
<organism evidence="2 3">
    <name type="scientific">Bombardia bombarda</name>
    <dbReference type="NCBI Taxonomy" id="252184"/>
    <lineage>
        <taxon>Eukaryota</taxon>
        <taxon>Fungi</taxon>
        <taxon>Dikarya</taxon>
        <taxon>Ascomycota</taxon>
        <taxon>Pezizomycotina</taxon>
        <taxon>Sordariomycetes</taxon>
        <taxon>Sordariomycetidae</taxon>
        <taxon>Sordariales</taxon>
        <taxon>Lasiosphaeriaceae</taxon>
        <taxon>Bombardia</taxon>
    </lineage>
</organism>